<evidence type="ECO:0000313" key="2">
    <source>
        <dbReference type="Proteomes" id="UP000501991"/>
    </source>
</evidence>
<protein>
    <submittedName>
        <fullName evidence="1">Uncharacterized protein</fullName>
    </submittedName>
</protein>
<keyword evidence="2" id="KW-1185">Reference proteome</keyword>
<dbReference type="Proteomes" id="UP000501991">
    <property type="component" value="Chromosome"/>
</dbReference>
<proteinExistence type="predicted"/>
<evidence type="ECO:0000313" key="1">
    <source>
        <dbReference type="EMBL" id="QID19363.1"/>
    </source>
</evidence>
<dbReference type="RefSeq" id="WP_173767891.1">
    <property type="nucleotide sequence ID" value="NZ_CP048836.1"/>
</dbReference>
<accession>A0A6C1B7M0</accession>
<dbReference type="EMBL" id="CP048836">
    <property type="protein sequence ID" value="QID19363.1"/>
    <property type="molecule type" value="Genomic_DNA"/>
</dbReference>
<gene>
    <name evidence="1" type="ORF">G3580_18125</name>
</gene>
<sequence>MTRRIDGYAVYFSRIDRRFCSATELTQETMFDLFGAEGLRKGFNIVTFLCERLAIAWNARVLVDLNERRRLDDLIRQCSDMPWHSELKRYASSLNQSERKLQSKTVRYYVSAAIGLVQLAGVRSFRDIRQAHLDRLLRTRGGLAASLSAFARHLRESYGVALKNKKPPTASVRAKERTLIRRIRVTYKRLEETNNAREARAMLARLLADLYQIPLQEVLALTGRNVRRQEGHIVLWPSTRQVHIDHHKLARHFDRWLPSTAPDVMVFEGRNRVQPLSTDAVRYHTERLHH</sequence>
<name>A0A6C1B7M0_9RHOO</name>
<dbReference type="AlphaFoldDB" id="A0A6C1B7M0"/>
<dbReference type="KEGG" id="azq:G3580_18125"/>
<organism evidence="1 2">
    <name type="scientific">Nitrogeniibacter mangrovi</name>
    <dbReference type="NCBI Taxonomy" id="2016596"/>
    <lineage>
        <taxon>Bacteria</taxon>
        <taxon>Pseudomonadati</taxon>
        <taxon>Pseudomonadota</taxon>
        <taxon>Betaproteobacteria</taxon>
        <taxon>Rhodocyclales</taxon>
        <taxon>Zoogloeaceae</taxon>
        <taxon>Nitrogeniibacter</taxon>
    </lineage>
</organism>
<reference evidence="1 2" key="1">
    <citation type="submission" date="2020-02" db="EMBL/GenBank/DDBJ databases">
        <title>Nitrogenibacter mangrovi gen. nov., sp. nov. isolated from mangrove sediment, a denitrifying betaproteobacterium.</title>
        <authorList>
            <person name="Liao H."/>
            <person name="Tian Y."/>
        </authorList>
    </citation>
    <scope>NUCLEOTIDE SEQUENCE [LARGE SCALE GENOMIC DNA]</scope>
    <source>
        <strain evidence="1 2">M9-3-2</strain>
    </source>
</reference>